<accession>A0A4S8R2L4</accession>
<proteinExistence type="predicted"/>
<name>A0A4S8R2L4_9HELO</name>
<feature type="region of interest" description="Disordered" evidence="1">
    <location>
        <begin position="1"/>
        <end position="66"/>
    </location>
</feature>
<dbReference type="AlphaFoldDB" id="A0A4S8R2L4"/>
<evidence type="ECO:0000256" key="1">
    <source>
        <dbReference type="SAM" id="MobiDB-lite"/>
    </source>
</evidence>
<protein>
    <submittedName>
        <fullName evidence="2">Uncharacterized protein</fullName>
    </submittedName>
</protein>
<feature type="compositionally biased region" description="Polar residues" evidence="1">
    <location>
        <begin position="9"/>
        <end position="21"/>
    </location>
</feature>
<comment type="caution">
    <text evidence="2">The sequence shown here is derived from an EMBL/GenBank/DDBJ whole genome shotgun (WGS) entry which is preliminary data.</text>
</comment>
<dbReference type="Proteomes" id="UP000308671">
    <property type="component" value="Unassembled WGS sequence"/>
</dbReference>
<evidence type="ECO:0000313" key="3">
    <source>
        <dbReference type="Proteomes" id="UP000308671"/>
    </source>
</evidence>
<organism evidence="2 3">
    <name type="scientific">Botrytis galanthina</name>
    <dbReference type="NCBI Taxonomy" id="278940"/>
    <lineage>
        <taxon>Eukaryota</taxon>
        <taxon>Fungi</taxon>
        <taxon>Dikarya</taxon>
        <taxon>Ascomycota</taxon>
        <taxon>Pezizomycotina</taxon>
        <taxon>Leotiomycetes</taxon>
        <taxon>Helotiales</taxon>
        <taxon>Sclerotiniaceae</taxon>
        <taxon>Botrytis</taxon>
    </lineage>
</organism>
<sequence length="66" mass="7453">MLNLKSYLNLISHQPKTNGPTSDPPNDPNKQTTPTPRRDSPKTRDYSRFQVPTSKFQIPTSVPTSK</sequence>
<keyword evidence="3" id="KW-1185">Reference proteome</keyword>
<feature type="compositionally biased region" description="Basic and acidic residues" evidence="1">
    <location>
        <begin position="36"/>
        <end position="47"/>
    </location>
</feature>
<reference evidence="2 3" key="1">
    <citation type="submission" date="2017-12" db="EMBL/GenBank/DDBJ databases">
        <title>Comparative genomics of Botrytis spp.</title>
        <authorList>
            <person name="Valero-Jimenez C.A."/>
            <person name="Tapia P."/>
            <person name="Veloso J."/>
            <person name="Silva-Moreno E."/>
            <person name="Staats M."/>
            <person name="Valdes J.H."/>
            <person name="Van Kan J.A.L."/>
        </authorList>
    </citation>
    <scope>NUCLEOTIDE SEQUENCE [LARGE SCALE GENOMIC DNA]</scope>
    <source>
        <strain evidence="2 3">MUCL435</strain>
    </source>
</reference>
<gene>
    <name evidence="2" type="ORF">BGAL_0104g00140</name>
</gene>
<evidence type="ECO:0000313" key="2">
    <source>
        <dbReference type="EMBL" id="THV51630.1"/>
    </source>
</evidence>
<dbReference type="EMBL" id="PQXL01000104">
    <property type="protein sequence ID" value="THV51630.1"/>
    <property type="molecule type" value="Genomic_DNA"/>
</dbReference>
<feature type="compositionally biased region" description="Polar residues" evidence="1">
    <location>
        <begin position="50"/>
        <end position="66"/>
    </location>
</feature>